<protein>
    <recommendedName>
        <fullName evidence="14">Phytase A</fullName>
    </recommendedName>
    <alternativeName>
        <fullName evidence="15">Histidine acid phosphatase phyA</fullName>
    </alternativeName>
    <alternativeName>
        <fullName evidence="8">Myo-inositol hexakisphosphate phosphohydrolase A</fullName>
    </alternativeName>
    <alternativeName>
        <fullName evidence="7">Myo-inositol-hexaphosphate 3-phosphohydrolase A</fullName>
    </alternativeName>
</protein>
<dbReference type="PANTHER" id="PTHR20963">
    <property type="entry name" value="MULTIPLE INOSITOL POLYPHOSPHATE PHOSPHATASE-RELATED"/>
    <property type="match status" value="1"/>
</dbReference>
<feature type="chain" id="PRO_5004321484" description="Phytase A" evidence="18">
    <location>
        <begin position="20"/>
        <end position="442"/>
    </location>
</feature>
<dbReference type="PROSITE" id="PS00616">
    <property type="entry name" value="HIS_ACID_PHOSPHAT_1"/>
    <property type="match status" value="1"/>
</dbReference>
<organism evidence="19">
    <name type="scientific">cf. Ceriporia sp. CBS 100231</name>
    <dbReference type="NCBI Taxonomy" id="154783"/>
    <lineage>
        <taxon>Eukaryota</taxon>
        <taxon>Fungi</taxon>
        <taxon>Dikarya</taxon>
        <taxon>Basidiomycota</taxon>
        <taxon>Agaricomycotina</taxon>
        <taxon>Agaricomycetes</taxon>
        <taxon>Polyporales</taxon>
        <taxon>Irpicaceae</taxon>
        <taxon>Ceriporia</taxon>
    </lineage>
</organism>
<comment type="catalytic activity">
    <reaction evidence="13">
        <text>1D-myo-inositol hexakisphosphate + H2O = 1D-myo-inositol 1,2,4,5,6-pentakisphosphate + phosphate</text>
        <dbReference type="Rhea" id="RHEA:16989"/>
        <dbReference type="ChEBI" id="CHEBI:15377"/>
        <dbReference type="ChEBI" id="CHEBI:43474"/>
        <dbReference type="ChEBI" id="CHEBI:57798"/>
        <dbReference type="ChEBI" id="CHEBI:58130"/>
        <dbReference type="EC" id="3.1.3.8"/>
    </reaction>
    <physiologicalReaction direction="left-to-right" evidence="13">
        <dbReference type="Rhea" id="RHEA:16990"/>
    </physiologicalReaction>
</comment>
<feature type="disulfide bond" evidence="17">
    <location>
        <begin position="406"/>
        <end position="414"/>
    </location>
</feature>
<feature type="active site" description="Proton donor" evidence="16">
    <location>
        <position position="337"/>
    </location>
</feature>
<sequence length="442" mass="47552">MHLGFVTLACLIHLSEVFAASVPRNIAPKFSIPESEQRNWSPYSPYFPLAEYKAPPAGCEINQVNIIQRHGARFPTSGAATRIKAGLSKLQSVQNFTDPKFDFIKSFTYDLGTSDLVPFGAAQSFDAGLEVFARYSKLVSSDNLPFIRSDGSDRVVDTATNWTAGFASASRNAIQPKLDLILPQTGNDTLEDNMCPAAGESDPQVDAWLASAFPSVTAQLNAAAPGANLTDADAFNLVSLCPFMTVSKEQKSDFCTLFEGIPGSFEAFAYAGDLDKFYGTGYGQALGPVQGVGYINELLARLTNSAVNDNTQTNRTLDAAPDTFPLNKTMYADFSHDNLMVAVFSAMGLFRQSAPLSTSTPDPNRTWLTSSVVPFSARMAVERLSCAGTTKVRVLVQDQVQPLEFCGGDQDGLCALDKFVESQAYARSGGAGDFEKCLATTV</sequence>
<dbReference type="EMBL" id="AJ310699">
    <property type="protein sequence ID" value="CAC48164.1"/>
    <property type="molecule type" value="mRNA"/>
</dbReference>
<dbReference type="PIRSF" id="PIRSF000894">
    <property type="entry name" value="Acid_phosphatase"/>
    <property type="match status" value="1"/>
</dbReference>
<comment type="subcellular location">
    <subcellularLocation>
        <location evidence="1">Secreted</location>
    </subcellularLocation>
</comment>
<dbReference type="AlphaFoldDB" id="Q96VK8"/>
<comment type="catalytic activity">
    <reaction evidence="12">
        <text>1D-myo-inositol 1,2,4,5,6-pentakisphosphate + H2O = 1D-myo-inositol 1,2,5,6-tetrakisphosphate + phosphate</text>
        <dbReference type="Rhea" id="RHEA:77115"/>
        <dbReference type="ChEBI" id="CHEBI:15377"/>
        <dbReference type="ChEBI" id="CHEBI:43474"/>
        <dbReference type="ChEBI" id="CHEBI:57798"/>
        <dbReference type="ChEBI" id="CHEBI:195535"/>
    </reaction>
    <physiologicalReaction direction="left-to-right" evidence="12">
        <dbReference type="Rhea" id="RHEA:77116"/>
    </physiologicalReaction>
</comment>
<dbReference type="InterPro" id="IPR000560">
    <property type="entry name" value="His_Pase_clade-2"/>
</dbReference>
<evidence type="ECO:0000256" key="14">
    <source>
        <dbReference type="ARBA" id="ARBA00044106"/>
    </source>
</evidence>
<dbReference type="BRENDA" id="3.1.3.26">
    <property type="organism ID" value="6877"/>
</dbReference>
<evidence type="ECO:0000256" key="8">
    <source>
        <dbReference type="ARBA" id="ARBA00042300"/>
    </source>
</evidence>
<dbReference type="SMR" id="Q96VK8"/>
<evidence type="ECO:0000256" key="18">
    <source>
        <dbReference type="SAM" id="SignalP"/>
    </source>
</evidence>
<comment type="catalytic activity">
    <reaction evidence="11">
        <text>1D-myo-inositol 1,2,6-trisphosphate + H2O = 1D-myo-inositol 1,2-bisphosphate + phosphate</text>
        <dbReference type="Rhea" id="RHEA:77131"/>
        <dbReference type="ChEBI" id="CHEBI:15377"/>
        <dbReference type="ChEBI" id="CHEBI:43474"/>
        <dbReference type="ChEBI" id="CHEBI:195537"/>
        <dbReference type="ChEBI" id="CHEBI:195539"/>
    </reaction>
    <physiologicalReaction direction="left-to-right" evidence="11">
        <dbReference type="Rhea" id="RHEA:77132"/>
    </physiologicalReaction>
</comment>
<dbReference type="PROSITE" id="PS00778">
    <property type="entry name" value="HIS_ACID_PHOSPHAT_2"/>
    <property type="match status" value="1"/>
</dbReference>
<evidence type="ECO:0000256" key="12">
    <source>
        <dbReference type="ARBA" id="ARBA00043748"/>
    </source>
</evidence>
<dbReference type="Gene3D" id="3.40.50.1240">
    <property type="entry name" value="Phosphoglycerate mutase-like"/>
    <property type="match status" value="1"/>
</dbReference>
<feature type="signal peptide" evidence="18">
    <location>
        <begin position="1"/>
        <end position="19"/>
    </location>
</feature>
<comment type="catalytic activity">
    <reaction evidence="9">
        <text>1D-myo-inositol 1,2,5,6-tetrakisphosphate + H2O = 1D-myo-inositol 1,2,6-trisphosphate + phosphate</text>
        <dbReference type="Rhea" id="RHEA:77119"/>
        <dbReference type="ChEBI" id="CHEBI:15377"/>
        <dbReference type="ChEBI" id="CHEBI:43474"/>
        <dbReference type="ChEBI" id="CHEBI:195535"/>
        <dbReference type="ChEBI" id="CHEBI:195537"/>
    </reaction>
    <physiologicalReaction direction="left-to-right" evidence="9">
        <dbReference type="Rhea" id="RHEA:77120"/>
    </physiologicalReaction>
</comment>
<evidence type="ECO:0000256" key="3">
    <source>
        <dbReference type="ARBA" id="ARBA00022525"/>
    </source>
</evidence>
<evidence type="ECO:0000256" key="11">
    <source>
        <dbReference type="ARBA" id="ARBA00043721"/>
    </source>
</evidence>
<feature type="active site" description="Nucleophile" evidence="16">
    <location>
        <position position="70"/>
    </location>
</feature>
<dbReference type="InterPro" id="IPR016274">
    <property type="entry name" value="Histidine_acid_Pase_euk"/>
</dbReference>
<evidence type="ECO:0000256" key="2">
    <source>
        <dbReference type="ARBA" id="ARBA00011245"/>
    </source>
</evidence>
<evidence type="ECO:0000256" key="17">
    <source>
        <dbReference type="PIRSR" id="PIRSR000894-2"/>
    </source>
</evidence>
<accession>Q96VK8</accession>
<dbReference type="GO" id="GO:0016158">
    <property type="term" value="F:inositol hexakisphosphate 3-phosphatase activity"/>
    <property type="evidence" value="ECO:0007669"/>
    <property type="project" value="UniProtKB-EC"/>
</dbReference>
<dbReference type="GO" id="GO:0005576">
    <property type="term" value="C:extracellular region"/>
    <property type="evidence" value="ECO:0007669"/>
    <property type="project" value="UniProtKB-SubCell"/>
</dbReference>
<name>Q96VK8_9APHY</name>
<comment type="subunit">
    <text evidence="2">Monomer.</text>
</comment>
<evidence type="ECO:0000256" key="10">
    <source>
        <dbReference type="ARBA" id="ARBA00043675"/>
    </source>
</evidence>
<evidence type="ECO:0000256" key="13">
    <source>
        <dbReference type="ARBA" id="ARBA00043788"/>
    </source>
</evidence>
<evidence type="ECO:0000256" key="15">
    <source>
        <dbReference type="ARBA" id="ARBA00044262"/>
    </source>
</evidence>
<dbReference type="Pfam" id="PF00328">
    <property type="entry name" value="His_Phos_2"/>
    <property type="match status" value="1"/>
</dbReference>
<evidence type="ECO:0000256" key="9">
    <source>
        <dbReference type="ARBA" id="ARBA00043670"/>
    </source>
</evidence>
<dbReference type="InterPro" id="IPR033379">
    <property type="entry name" value="Acid_Pase_AS"/>
</dbReference>
<evidence type="ECO:0000256" key="6">
    <source>
        <dbReference type="ARBA" id="ARBA00023180"/>
    </source>
</evidence>
<evidence type="ECO:0000256" key="4">
    <source>
        <dbReference type="ARBA" id="ARBA00022801"/>
    </source>
</evidence>
<dbReference type="GO" id="GO:0003993">
    <property type="term" value="F:acid phosphatase activity"/>
    <property type="evidence" value="ECO:0007669"/>
    <property type="project" value="TreeGrafter"/>
</dbReference>
<reference evidence="19" key="1">
    <citation type="journal article" date="2001" name="Appl. Environ. Microbiol.">
        <title>Expression, gene cloning, and characterization of five novel phytases from four basidiomycete fungi: Peniophora lycii, Agrocybe pediades, a Ceriporia sp., and Trametes pubescens.</title>
        <authorList>
            <person name="Lassen S.F."/>
            <person name="Breinholt J."/>
            <person name="Ostergaard P.R."/>
            <person name="Brugger R."/>
            <person name="Bischoff A."/>
            <person name="Wyss M."/>
            <person name="Fuglsang C.C."/>
        </authorList>
    </citation>
    <scope>NUCLEOTIDE SEQUENCE</scope>
</reference>
<keyword evidence="18" id="KW-0732">Signal</keyword>
<keyword evidence="4 19" id="KW-0378">Hydrolase</keyword>
<dbReference type="CDD" id="cd07061">
    <property type="entry name" value="HP_HAP_like"/>
    <property type="match status" value="1"/>
</dbReference>
<dbReference type="PANTHER" id="PTHR20963:SF24">
    <property type="entry name" value="3-PHYTASE B"/>
    <property type="match status" value="1"/>
</dbReference>
<evidence type="ECO:0000256" key="1">
    <source>
        <dbReference type="ARBA" id="ARBA00004613"/>
    </source>
</evidence>
<keyword evidence="5 17" id="KW-1015">Disulfide bond</keyword>
<evidence type="ECO:0000256" key="5">
    <source>
        <dbReference type="ARBA" id="ARBA00023157"/>
    </source>
</evidence>
<proteinExistence type="evidence at transcript level"/>
<keyword evidence="3" id="KW-0964">Secreted</keyword>
<dbReference type="InterPro" id="IPR029033">
    <property type="entry name" value="His_PPase_superfam"/>
</dbReference>
<dbReference type="SUPFAM" id="SSF53254">
    <property type="entry name" value="Phosphoglycerate mutase-like"/>
    <property type="match status" value="1"/>
</dbReference>
<comment type="catalytic activity">
    <reaction evidence="10">
        <text>1D-myo-inositol 1,2-bisphosphate + H2O = 1D-myo-inositol 2-phosphate + phosphate</text>
        <dbReference type="Rhea" id="RHEA:77135"/>
        <dbReference type="ChEBI" id="CHEBI:15377"/>
        <dbReference type="ChEBI" id="CHEBI:43474"/>
        <dbReference type="ChEBI" id="CHEBI:84142"/>
        <dbReference type="ChEBI" id="CHEBI:195539"/>
    </reaction>
    <physiologicalReaction direction="left-to-right" evidence="10">
        <dbReference type="Rhea" id="RHEA:77136"/>
    </physiologicalReaction>
</comment>
<evidence type="ECO:0000256" key="7">
    <source>
        <dbReference type="ARBA" id="ARBA00041857"/>
    </source>
</evidence>
<keyword evidence="6" id="KW-0325">Glycoprotein</keyword>
<evidence type="ECO:0000256" key="16">
    <source>
        <dbReference type="PIRSR" id="PIRSR000894-1"/>
    </source>
</evidence>
<evidence type="ECO:0000313" key="19">
    <source>
        <dbReference type="EMBL" id="CAC48164.1"/>
    </source>
</evidence>
<gene>
    <name evidence="19" type="primary">phyA2</name>
</gene>
<feature type="disulfide bond" evidence="17">
    <location>
        <begin position="59"/>
        <end position="386"/>
    </location>
</feature>
<feature type="disulfide bond" evidence="17">
    <location>
        <begin position="241"/>
        <end position="255"/>
    </location>
</feature>